<sequence length="95" mass="11133">MLSDHFHTITRIGDHTKIYLSLQVNNNSYMENIDEVSFNKQTSELRLGLKEFWNQNWLEFMNKIGKNPLSNGKEYNSDTDKGKIFVDPLCNCFIV</sequence>
<keyword evidence="2" id="KW-1185">Reference proteome</keyword>
<dbReference type="AlphaFoldDB" id="A0A3M7Q656"/>
<protein>
    <submittedName>
        <fullName evidence="1">Uncharacterized protein</fullName>
    </submittedName>
</protein>
<dbReference type="Proteomes" id="UP000276133">
    <property type="component" value="Unassembled WGS sequence"/>
</dbReference>
<proteinExistence type="predicted"/>
<evidence type="ECO:0000313" key="2">
    <source>
        <dbReference type="Proteomes" id="UP000276133"/>
    </source>
</evidence>
<evidence type="ECO:0000313" key="1">
    <source>
        <dbReference type="EMBL" id="RNA06906.1"/>
    </source>
</evidence>
<gene>
    <name evidence="1" type="ORF">BpHYR1_017231</name>
</gene>
<accession>A0A3M7Q656</accession>
<dbReference type="EMBL" id="REGN01007231">
    <property type="protein sequence ID" value="RNA06906.1"/>
    <property type="molecule type" value="Genomic_DNA"/>
</dbReference>
<name>A0A3M7Q656_BRAPC</name>
<reference evidence="1 2" key="1">
    <citation type="journal article" date="2018" name="Sci. Rep.">
        <title>Genomic signatures of local adaptation to the degree of environmental predictability in rotifers.</title>
        <authorList>
            <person name="Franch-Gras L."/>
            <person name="Hahn C."/>
            <person name="Garcia-Roger E.M."/>
            <person name="Carmona M.J."/>
            <person name="Serra M."/>
            <person name="Gomez A."/>
        </authorList>
    </citation>
    <scope>NUCLEOTIDE SEQUENCE [LARGE SCALE GENOMIC DNA]</scope>
    <source>
        <strain evidence="1">HYR1</strain>
    </source>
</reference>
<organism evidence="1 2">
    <name type="scientific">Brachionus plicatilis</name>
    <name type="common">Marine rotifer</name>
    <name type="synonym">Brachionus muelleri</name>
    <dbReference type="NCBI Taxonomy" id="10195"/>
    <lineage>
        <taxon>Eukaryota</taxon>
        <taxon>Metazoa</taxon>
        <taxon>Spiralia</taxon>
        <taxon>Gnathifera</taxon>
        <taxon>Rotifera</taxon>
        <taxon>Eurotatoria</taxon>
        <taxon>Monogononta</taxon>
        <taxon>Pseudotrocha</taxon>
        <taxon>Ploima</taxon>
        <taxon>Brachionidae</taxon>
        <taxon>Brachionus</taxon>
    </lineage>
</organism>
<comment type="caution">
    <text evidence="1">The sequence shown here is derived from an EMBL/GenBank/DDBJ whole genome shotgun (WGS) entry which is preliminary data.</text>
</comment>